<gene>
    <name evidence="2" type="ORF">GCM10009547_47510</name>
</gene>
<sequence>MPLHVRTALPALALATALALTGCGGSTEETPTAAAGTTPPAASAAAIPAPAASGAAAPAAGAKAQPAKATVAPEVVVPSKTDVRSQAALSGWQAAVVARLRQLDKRLVPDRAATIRKVRATCDQMASGMFETKVIPIIVKRFSTARITVDKNLASAIYAVLLQEACYVMNNET</sequence>
<organism evidence="2 3">
    <name type="scientific">Sporichthya brevicatena</name>
    <dbReference type="NCBI Taxonomy" id="171442"/>
    <lineage>
        <taxon>Bacteria</taxon>
        <taxon>Bacillati</taxon>
        <taxon>Actinomycetota</taxon>
        <taxon>Actinomycetes</taxon>
        <taxon>Sporichthyales</taxon>
        <taxon>Sporichthyaceae</taxon>
        <taxon>Sporichthya</taxon>
    </lineage>
</organism>
<dbReference type="PROSITE" id="PS51257">
    <property type="entry name" value="PROKAR_LIPOPROTEIN"/>
    <property type="match status" value="1"/>
</dbReference>
<dbReference type="EMBL" id="BAAAHE010000055">
    <property type="protein sequence ID" value="GAA0637642.1"/>
    <property type="molecule type" value="Genomic_DNA"/>
</dbReference>
<name>A0ABN1HC49_9ACTN</name>
<evidence type="ECO:0000256" key="1">
    <source>
        <dbReference type="SAM" id="SignalP"/>
    </source>
</evidence>
<accession>A0ABN1HC49</accession>
<feature type="signal peptide" evidence="1">
    <location>
        <begin position="1"/>
        <end position="19"/>
    </location>
</feature>
<protein>
    <recommendedName>
        <fullName evidence="4">Lipoprotein</fullName>
    </recommendedName>
</protein>
<dbReference type="Proteomes" id="UP001500957">
    <property type="component" value="Unassembled WGS sequence"/>
</dbReference>
<feature type="chain" id="PRO_5046294496" description="Lipoprotein" evidence="1">
    <location>
        <begin position="20"/>
        <end position="173"/>
    </location>
</feature>
<comment type="caution">
    <text evidence="2">The sequence shown here is derived from an EMBL/GenBank/DDBJ whole genome shotgun (WGS) entry which is preliminary data.</text>
</comment>
<evidence type="ECO:0008006" key="4">
    <source>
        <dbReference type="Google" id="ProtNLM"/>
    </source>
</evidence>
<evidence type="ECO:0000313" key="3">
    <source>
        <dbReference type="Proteomes" id="UP001500957"/>
    </source>
</evidence>
<evidence type="ECO:0000313" key="2">
    <source>
        <dbReference type="EMBL" id="GAA0637642.1"/>
    </source>
</evidence>
<dbReference type="RefSeq" id="WP_344609537.1">
    <property type="nucleotide sequence ID" value="NZ_BAAAHE010000055.1"/>
</dbReference>
<keyword evidence="1" id="KW-0732">Signal</keyword>
<proteinExistence type="predicted"/>
<keyword evidence="3" id="KW-1185">Reference proteome</keyword>
<reference evidence="2 3" key="1">
    <citation type="journal article" date="2019" name="Int. J. Syst. Evol. Microbiol.">
        <title>The Global Catalogue of Microorganisms (GCM) 10K type strain sequencing project: providing services to taxonomists for standard genome sequencing and annotation.</title>
        <authorList>
            <consortium name="The Broad Institute Genomics Platform"/>
            <consortium name="The Broad Institute Genome Sequencing Center for Infectious Disease"/>
            <person name="Wu L."/>
            <person name="Ma J."/>
        </authorList>
    </citation>
    <scope>NUCLEOTIDE SEQUENCE [LARGE SCALE GENOMIC DNA]</scope>
    <source>
        <strain evidence="2 3">JCM 10671</strain>
    </source>
</reference>